<feature type="transmembrane region" description="Helical" evidence="7">
    <location>
        <begin position="236"/>
        <end position="257"/>
    </location>
</feature>
<name>A0A8A1UZU5_STRR1</name>
<evidence type="ECO:0000256" key="7">
    <source>
        <dbReference type="SAM" id="Phobius"/>
    </source>
</evidence>
<dbReference type="PANTHER" id="PTHR23513:SF6">
    <property type="entry name" value="MAJOR FACILITATOR SUPERFAMILY ASSOCIATED DOMAIN-CONTAINING PROTEIN"/>
    <property type="match status" value="1"/>
</dbReference>
<feature type="transmembrane region" description="Helical" evidence="7">
    <location>
        <begin position="294"/>
        <end position="315"/>
    </location>
</feature>
<dbReference type="GO" id="GO:0005886">
    <property type="term" value="C:plasma membrane"/>
    <property type="evidence" value="ECO:0007669"/>
    <property type="project" value="UniProtKB-SubCell"/>
</dbReference>
<evidence type="ECO:0000256" key="5">
    <source>
        <dbReference type="ARBA" id="ARBA00022989"/>
    </source>
</evidence>
<feature type="transmembrane region" description="Helical" evidence="7">
    <location>
        <begin position="386"/>
        <end position="409"/>
    </location>
</feature>
<keyword evidence="2" id="KW-0813">Transport</keyword>
<dbReference type="AlphaFoldDB" id="A0A8A1UZU5"/>
<organism evidence="9 10">
    <name type="scientific">Streptomyces rimosus subsp. rimosus (strain ATCC 10970 / DSM 40260 / JCM 4667 / NRRL 2234)</name>
    <dbReference type="NCBI Taxonomy" id="1265868"/>
    <lineage>
        <taxon>Bacteria</taxon>
        <taxon>Bacillati</taxon>
        <taxon>Actinomycetota</taxon>
        <taxon>Actinomycetes</taxon>
        <taxon>Kitasatosporales</taxon>
        <taxon>Streptomycetaceae</taxon>
        <taxon>Streptomyces</taxon>
    </lineage>
</organism>
<sequence>MSTGADLAAARPAPPPRPLSRNREYNLLWSANMVSQLGAQGTLIAYPMLVLALGGSALQASLVEFAIGTSRALAAVPAGALADRWNRKTVLLAAELGRAVALGLLALTVAFGSGGFGAILAVAVVEGVCTALFTTTDQALLPGVVPRSQLGTAVARNTARYHLATVVGPGLGGVLYGVQRLLPFVAQSVASLLSFVTLLFLRVPPRPSGEPEAREGMAGAMRSGLRWLAANRPVRTTVLVATVFNLAFSGMLLVVVVMAQQAGRPAGEIGAIGALLGAGGVVGAVLAPRLRHLLTPYAALMLLTWGAAALVPLLAVVPLGYASGLVLAGVALLAPTASAIVTTYQMLVTPDRMRGRLAGVIGISMSAASALGPLIGGVLLETAGGTATVLVCTAVFGVLALVVSCAPAVRTFPRPKELEAAE</sequence>
<dbReference type="InterPro" id="IPR001958">
    <property type="entry name" value="Tet-R_TetA/multi-R_MdtG-like"/>
</dbReference>
<dbReference type="PANTHER" id="PTHR23513">
    <property type="entry name" value="INTEGRAL MEMBRANE EFFLUX PROTEIN-RELATED"/>
    <property type="match status" value="1"/>
</dbReference>
<dbReference type="RefSeq" id="WP_043977082.1">
    <property type="nucleotide sequence ID" value="NZ_CP048261.1"/>
</dbReference>
<comment type="subcellular location">
    <subcellularLocation>
        <location evidence="1">Cell membrane</location>
        <topology evidence="1">Multi-pass membrane protein</topology>
    </subcellularLocation>
</comment>
<gene>
    <name evidence="9" type="ORF">SRIM_031025</name>
</gene>
<keyword evidence="3" id="KW-1003">Cell membrane</keyword>
<evidence type="ECO:0000256" key="4">
    <source>
        <dbReference type="ARBA" id="ARBA00022692"/>
    </source>
</evidence>
<keyword evidence="4 7" id="KW-0812">Transmembrane</keyword>
<dbReference type="GeneID" id="66858505"/>
<evidence type="ECO:0000313" key="10">
    <source>
        <dbReference type="Proteomes" id="UP000011074"/>
    </source>
</evidence>
<feature type="transmembrane region" description="Helical" evidence="7">
    <location>
        <begin position="321"/>
        <end position="345"/>
    </location>
</feature>
<dbReference type="GO" id="GO:0022857">
    <property type="term" value="F:transmembrane transporter activity"/>
    <property type="evidence" value="ECO:0007669"/>
    <property type="project" value="InterPro"/>
</dbReference>
<feature type="transmembrane region" description="Helical" evidence="7">
    <location>
        <begin position="357"/>
        <end position="380"/>
    </location>
</feature>
<keyword evidence="6 7" id="KW-0472">Membrane</keyword>
<evidence type="ECO:0000313" key="9">
    <source>
        <dbReference type="EMBL" id="QST84014.1"/>
    </source>
</evidence>
<dbReference type="SUPFAM" id="SSF103473">
    <property type="entry name" value="MFS general substrate transporter"/>
    <property type="match status" value="1"/>
</dbReference>
<evidence type="ECO:0000256" key="3">
    <source>
        <dbReference type="ARBA" id="ARBA00022475"/>
    </source>
</evidence>
<protein>
    <submittedName>
        <fullName evidence="9">MFS transporter</fullName>
    </submittedName>
</protein>
<evidence type="ECO:0000256" key="6">
    <source>
        <dbReference type="ARBA" id="ARBA00023136"/>
    </source>
</evidence>
<evidence type="ECO:0000256" key="2">
    <source>
        <dbReference type="ARBA" id="ARBA00022448"/>
    </source>
</evidence>
<reference evidence="9" key="1">
    <citation type="submission" date="2012-12" db="EMBL/GenBank/DDBJ databases">
        <authorList>
            <person name="Pethick F.E."/>
            <person name="MacFadyen A.C."/>
            <person name="Tang Z."/>
            <person name="Sangal V."/>
            <person name="Tze-Tze L."/>
            <person name="Chu J."/>
            <person name="Guo M."/>
            <person name="Kirby R."/>
            <person name="Hoskisson P.A."/>
            <person name="Herron P.R."/>
            <person name="Hunter I.S."/>
        </authorList>
    </citation>
    <scope>NUCLEOTIDE SEQUENCE</scope>
    <source>
        <strain evidence="9">ATCC 10970</strain>
    </source>
</reference>
<dbReference type="Pfam" id="PF05977">
    <property type="entry name" value="MFS_3"/>
    <property type="match status" value="1"/>
</dbReference>
<proteinExistence type="predicted"/>
<dbReference type="InterPro" id="IPR036259">
    <property type="entry name" value="MFS_trans_sf"/>
</dbReference>
<dbReference type="Gene3D" id="1.20.1250.20">
    <property type="entry name" value="MFS general substrate transporter like domains"/>
    <property type="match status" value="1"/>
</dbReference>
<evidence type="ECO:0000256" key="1">
    <source>
        <dbReference type="ARBA" id="ARBA00004651"/>
    </source>
</evidence>
<feature type="transmembrane region" description="Helical" evidence="7">
    <location>
        <begin position="43"/>
        <end position="68"/>
    </location>
</feature>
<accession>A0A8A1UZU5</accession>
<dbReference type="InterPro" id="IPR010290">
    <property type="entry name" value="TM_effector"/>
</dbReference>
<keyword evidence="5 7" id="KW-1133">Transmembrane helix</keyword>
<evidence type="ECO:0000259" key="8">
    <source>
        <dbReference type="PROSITE" id="PS50850"/>
    </source>
</evidence>
<feature type="transmembrane region" description="Helical" evidence="7">
    <location>
        <begin position="269"/>
        <end position="287"/>
    </location>
</feature>
<dbReference type="EMBL" id="CP048261">
    <property type="protein sequence ID" value="QST84014.1"/>
    <property type="molecule type" value="Genomic_DNA"/>
</dbReference>
<reference evidence="9" key="3">
    <citation type="journal article" date="2021" name="bioRxiv">
        <title>Bilateral symmetry of linear streptomycete chromosomes.</title>
        <authorList>
            <person name="Algora-Gallardo L."/>
            <person name="Schniete J.K."/>
            <person name="Mark D.R."/>
            <person name="Hunter I.S."/>
            <person name="Herron P.R."/>
        </authorList>
    </citation>
    <scope>NUCLEOTIDE SEQUENCE</scope>
    <source>
        <strain evidence="9">ATCC 10970</strain>
    </source>
</reference>
<dbReference type="InterPro" id="IPR020846">
    <property type="entry name" value="MFS_dom"/>
</dbReference>
<feature type="domain" description="Major facilitator superfamily (MFS) profile" evidence="8">
    <location>
        <begin position="1"/>
        <end position="412"/>
    </location>
</feature>
<dbReference type="Proteomes" id="UP000011074">
    <property type="component" value="Chromosome"/>
</dbReference>
<dbReference type="CDD" id="cd06173">
    <property type="entry name" value="MFS_MefA_like"/>
    <property type="match status" value="1"/>
</dbReference>
<dbReference type="PRINTS" id="PR01035">
    <property type="entry name" value="TCRTETA"/>
</dbReference>
<reference evidence="9" key="2">
    <citation type="submission" date="2020-01" db="EMBL/GenBank/DDBJ databases">
        <authorList>
            <person name="Algora L."/>
            <person name="Schniete J.K."/>
            <person name="MacFadyen A."/>
            <person name="Hoskisson P.A."/>
            <person name="Hunter I.S."/>
            <person name="Herron P.R."/>
        </authorList>
    </citation>
    <scope>NUCLEOTIDE SEQUENCE</scope>
    <source>
        <strain evidence="9">ATCC 10970</strain>
    </source>
</reference>
<dbReference type="PROSITE" id="PS50850">
    <property type="entry name" value="MFS"/>
    <property type="match status" value="1"/>
</dbReference>